<dbReference type="AlphaFoldDB" id="A0A2W7S5Z9"/>
<evidence type="ECO:0000313" key="3">
    <source>
        <dbReference type="Proteomes" id="UP000249720"/>
    </source>
</evidence>
<keyword evidence="3" id="KW-1185">Reference proteome</keyword>
<keyword evidence="1" id="KW-0812">Transmembrane</keyword>
<evidence type="ECO:0000313" key="2">
    <source>
        <dbReference type="EMBL" id="PZX62399.1"/>
    </source>
</evidence>
<dbReference type="EMBL" id="QKZV01000005">
    <property type="protein sequence ID" value="PZX62399.1"/>
    <property type="molecule type" value="Genomic_DNA"/>
</dbReference>
<dbReference type="InterPro" id="IPR032593">
    <property type="entry name" value="DUF4907"/>
</dbReference>
<keyword evidence="1" id="KW-0472">Membrane</keyword>
<feature type="transmembrane region" description="Helical" evidence="1">
    <location>
        <begin position="6"/>
        <end position="24"/>
    </location>
</feature>
<dbReference type="Proteomes" id="UP000249720">
    <property type="component" value="Unassembled WGS sequence"/>
</dbReference>
<name>A0A2W7S5Z9_9BACT</name>
<organism evidence="2 3">
    <name type="scientific">Hydrotalea sandarakina</name>
    <dbReference type="NCBI Taxonomy" id="1004304"/>
    <lineage>
        <taxon>Bacteria</taxon>
        <taxon>Pseudomonadati</taxon>
        <taxon>Bacteroidota</taxon>
        <taxon>Chitinophagia</taxon>
        <taxon>Chitinophagales</taxon>
        <taxon>Chitinophagaceae</taxon>
        <taxon>Hydrotalea</taxon>
    </lineage>
</organism>
<evidence type="ECO:0000256" key="1">
    <source>
        <dbReference type="SAM" id="Phobius"/>
    </source>
</evidence>
<accession>A0A2W7S5Z9</accession>
<sequence length="115" mass="13154">MIKKYWVYILFGIAVVFYVITGWLKDKPKGAAKIPEVTYKTFYSDSLHWGYDIYVNNELRFHQPIIPGASGKQGFVSEEQAATIARLVIQKMKNHQTHFPTISNAELDSCGITRN</sequence>
<dbReference type="RefSeq" id="WP_111295598.1">
    <property type="nucleotide sequence ID" value="NZ_QKZV01000005.1"/>
</dbReference>
<dbReference type="Pfam" id="PF16250">
    <property type="entry name" value="DUF4907"/>
    <property type="match status" value="1"/>
</dbReference>
<proteinExistence type="predicted"/>
<reference evidence="2 3" key="1">
    <citation type="submission" date="2018-06" db="EMBL/GenBank/DDBJ databases">
        <title>Genomic Encyclopedia of Archaeal and Bacterial Type Strains, Phase II (KMG-II): from individual species to whole genera.</title>
        <authorList>
            <person name="Goeker M."/>
        </authorList>
    </citation>
    <scope>NUCLEOTIDE SEQUENCE [LARGE SCALE GENOMIC DNA]</scope>
    <source>
        <strain evidence="2 3">DSM 23241</strain>
    </source>
</reference>
<protein>
    <submittedName>
        <fullName evidence="2">Uncharacterized protein DUF4907</fullName>
    </submittedName>
</protein>
<gene>
    <name evidence="2" type="ORF">LX80_01882</name>
</gene>
<comment type="caution">
    <text evidence="2">The sequence shown here is derived from an EMBL/GenBank/DDBJ whole genome shotgun (WGS) entry which is preliminary data.</text>
</comment>
<keyword evidence="1" id="KW-1133">Transmembrane helix</keyword>